<dbReference type="Gene3D" id="3.40.50.720">
    <property type="entry name" value="NAD(P)-binding Rossmann-like Domain"/>
    <property type="match status" value="1"/>
</dbReference>
<evidence type="ECO:0000313" key="4">
    <source>
        <dbReference type="Proteomes" id="UP000245683"/>
    </source>
</evidence>
<evidence type="ECO:0000256" key="1">
    <source>
        <dbReference type="ARBA" id="ARBA00006484"/>
    </source>
</evidence>
<dbReference type="InterPro" id="IPR036291">
    <property type="entry name" value="NAD(P)-bd_dom_sf"/>
</dbReference>
<organism evidence="3 4">
    <name type="scientific">Micromonospora globispora</name>
    <dbReference type="NCBI Taxonomy" id="1450148"/>
    <lineage>
        <taxon>Bacteria</taxon>
        <taxon>Bacillati</taxon>
        <taxon>Actinomycetota</taxon>
        <taxon>Actinomycetes</taxon>
        <taxon>Micromonosporales</taxon>
        <taxon>Micromonosporaceae</taxon>
        <taxon>Micromonospora</taxon>
    </lineage>
</organism>
<evidence type="ECO:0000313" key="3">
    <source>
        <dbReference type="EMBL" id="PWU50614.1"/>
    </source>
</evidence>
<dbReference type="OrthoDB" id="210852at2"/>
<dbReference type="PRINTS" id="PR00081">
    <property type="entry name" value="GDHRDH"/>
</dbReference>
<comment type="caution">
    <text evidence="3">The sequence shown here is derived from an EMBL/GenBank/DDBJ whole genome shotgun (WGS) entry which is preliminary data.</text>
</comment>
<dbReference type="GO" id="GO:0016491">
    <property type="term" value="F:oxidoreductase activity"/>
    <property type="evidence" value="ECO:0007669"/>
    <property type="project" value="UniProtKB-KW"/>
</dbReference>
<keyword evidence="2" id="KW-0560">Oxidoreductase</keyword>
<dbReference type="Pfam" id="PF00106">
    <property type="entry name" value="adh_short"/>
    <property type="match status" value="1"/>
</dbReference>
<dbReference type="CDD" id="cd05233">
    <property type="entry name" value="SDR_c"/>
    <property type="match status" value="1"/>
</dbReference>
<evidence type="ECO:0000256" key="2">
    <source>
        <dbReference type="ARBA" id="ARBA00023002"/>
    </source>
</evidence>
<dbReference type="Proteomes" id="UP000245683">
    <property type="component" value="Unassembled WGS sequence"/>
</dbReference>
<keyword evidence="4" id="KW-1185">Reference proteome</keyword>
<dbReference type="PANTHER" id="PTHR43669:SF3">
    <property type="entry name" value="ALCOHOL DEHYDROGENASE, PUTATIVE (AFU_ORTHOLOGUE AFUA_3G03445)-RELATED"/>
    <property type="match status" value="1"/>
</dbReference>
<reference evidence="4" key="1">
    <citation type="submission" date="2018-05" db="EMBL/GenBank/DDBJ databases">
        <title>Micromonospora globispora sp. nov. and Micromonospora rugosa sp. nov., isolated from marine sediment.</title>
        <authorList>
            <person name="Carro L."/>
            <person name="Aysel V."/>
            <person name="Cetin D."/>
            <person name="Igual J.M."/>
            <person name="Klenk H.-P."/>
            <person name="Trujillo M.E."/>
            <person name="Sahin N."/>
        </authorList>
    </citation>
    <scope>NUCLEOTIDE SEQUENCE [LARGE SCALE GENOMIC DNA]</scope>
    <source>
        <strain evidence="4">S2904</strain>
    </source>
</reference>
<gene>
    <name evidence="3" type="ORF">DLJ46_06615</name>
</gene>
<sequence>MPVQDKGVVVTGAGRGIGRALATRLAAEGARVVVNDLDAEAAVRVAEEIGGYAAPGDAAGEQGVAALVDAARGHLGSIDIWFGNAGIDRGHGLGATEEDWAAIHEVNVMAHVRAARLLVPAWVERGSGRFVMTASAAGLLTMIGSATYSVSKHACVAFAEWLSMTYRHRGVVVQAICPQGVHTRMLDNAGPLQELLSHDAALAPEDVAEATWQALHDDRFLVLPHPQVASYYAHRAADTDRWLNGMNKLQRRLEDQGAVR</sequence>
<protein>
    <submittedName>
        <fullName evidence="3">Dehydrogenase</fullName>
    </submittedName>
</protein>
<accession>A0A317KB73</accession>
<dbReference type="InterPro" id="IPR002347">
    <property type="entry name" value="SDR_fam"/>
</dbReference>
<dbReference type="RefSeq" id="WP_109943771.1">
    <property type="nucleotide sequence ID" value="NZ_QGGF01000076.1"/>
</dbReference>
<name>A0A317KB73_9ACTN</name>
<proteinExistence type="inferred from homology"/>
<dbReference type="PANTHER" id="PTHR43669">
    <property type="entry name" value="5-KETO-D-GLUCONATE 5-REDUCTASE"/>
    <property type="match status" value="1"/>
</dbReference>
<dbReference type="AlphaFoldDB" id="A0A317KB73"/>
<comment type="similarity">
    <text evidence="1">Belongs to the short-chain dehydrogenases/reductases (SDR) family.</text>
</comment>
<dbReference type="EMBL" id="QGSV01000106">
    <property type="protein sequence ID" value="PWU50614.1"/>
    <property type="molecule type" value="Genomic_DNA"/>
</dbReference>
<dbReference type="SUPFAM" id="SSF51735">
    <property type="entry name" value="NAD(P)-binding Rossmann-fold domains"/>
    <property type="match status" value="1"/>
</dbReference>